<evidence type="ECO:0000313" key="2">
    <source>
        <dbReference type="EMBL" id="GMT09566.1"/>
    </source>
</evidence>
<organism evidence="2 3">
    <name type="scientific">Pristionchus fissidentatus</name>
    <dbReference type="NCBI Taxonomy" id="1538716"/>
    <lineage>
        <taxon>Eukaryota</taxon>
        <taxon>Metazoa</taxon>
        <taxon>Ecdysozoa</taxon>
        <taxon>Nematoda</taxon>
        <taxon>Chromadorea</taxon>
        <taxon>Rhabditida</taxon>
        <taxon>Rhabditina</taxon>
        <taxon>Diplogasteromorpha</taxon>
        <taxon>Diplogasteroidea</taxon>
        <taxon>Neodiplogasteridae</taxon>
        <taxon>Pristionchus</taxon>
    </lineage>
</organism>
<name>A0AAV5UQZ4_9BILA</name>
<feature type="non-terminal residue" evidence="2">
    <location>
        <position position="1"/>
    </location>
</feature>
<feature type="non-terminal residue" evidence="2">
    <location>
        <position position="98"/>
    </location>
</feature>
<dbReference type="Proteomes" id="UP001432322">
    <property type="component" value="Unassembled WGS sequence"/>
</dbReference>
<reference evidence="2" key="1">
    <citation type="submission" date="2023-10" db="EMBL/GenBank/DDBJ databases">
        <title>Genome assembly of Pristionchus species.</title>
        <authorList>
            <person name="Yoshida K."/>
            <person name="Sommer R.J."/>
        </authorList>
    </citation>
    <scope>NUCLEOTIDE SEQUENCE</scope>
    <source>
        <strain evidence="2">RS5133</strain>
    </source>
</reference>
<evidence type="ECO:0000313" key="3">
    <source>
        <dbReference type="Proteomes" id="UP001432322"/>
    </source>
</evidence>
<sequence>LILLIFFLLHLIPFVSHIDGSHQIDSLSCCSRCSRERCCRLRGVLLNLVVVQDGRMDLHRRRDQTVDMNLLLNICLLCRYHFHSSPSPLCNFRSTGII</sequence>
<dbReference type="AlphaFoldDB" id="A0AAV5UQZ4"/>
<gene>
    <name evidence="2" type="ORF">PFISCL1PPCAC_863</name>
</gene>
<dbReference type="EMBL" id="BTSY01000001">
    <property type="protein sequence ID" value="GMT09566.1"/>
    <property type="molecule type" value="Genomic_DNA"/>
</dbReference>
<proteinExistence type="predicted"/>
<accession>A0AAV5UQZ4</accession>
<feature type="signal peptide" evidence="1">
    <location>
        <begin position="1"/>
        <end position="17"/>
    </location>
</feature>
<keyword evidence="3" id="KW-1185">Reference proteome</keyword>
<protein>
    <recommendedName>
        <fullName evidence="4">Secreted protein</fullName>
    </recommendedName>
</protein>
<evidence type="ECO:0000256" key="1">
    <source>
        <dbReference type="SAM" id="SignalP"/>
    </source>
</evidence>
<comment type="caution">
    <text evidence="2">The sequence shown here is derived from an EMBL/GenBank/DDBJ whole genome shotgun (WGS) entry which is preliminary data.</text>
</comment>
<keyword evidence="1" id="KW-0732">Signal</keyword>
<evidence type="ECO:0008006" key="4">
    <source>
        <dbReference type="Google" id="ProtNLM"/>
    </source>
</evidence>
<feature type="chain" id="PRO_5043394612" description="Secreted protein" evidence="1">
    <location>
        <begin position="18"/>
        <end position="98"/>
    </location>
</feature>